<keyword evidence="3" id="KW-1185">Reference proteome</keyword>
<dbReference type="InterPro" id="IPR036388">
    <property type="entry name" value="WH-like_DNA-bd_sf"/>
</dbReference>
<dbReference type="AlphaFoldDB" id="A0A934UWK6"/>
<dbReference type="RefSeq" id="WP_200130848.1">
    <property type="nucleotide sequence ID" value="NZ_JAEHOI010000001.1"/>
</dbReference>
<dbReference type="GO" id="GO:0006950">
    <property type="term" value="P:response to stress"/>
    <property type="evidence" value="ECO:0007669"/>
    <property type="project" value="TreeGrafter"/>
</dbReference>
<proteinExistence type="predicted"/>
<dbReference type="PANTHER" id="PTHR33164">
    <property type="entry name" value="TRANSCRIPTIONAL REGULATOR, MARR FAMILY"/>
    <property type="match status" value="1"/>
</dbReference>
<protein>
    <submittedName>
        <fullName evidence="2">MarR family transcriptional regulator</fullName>
    </submittedName>
</protein>
<dbReference type="EMBL" id="JAEHOI010000001">
    <property type="protein sequence ID" value="MBK0420636.1"/>
    <property type="molecule type" value="Genomic_DNA"/>
</dbReference>
<dbReference type="PROSITE" id="PS50995">
    <property type="entry name" value="HTH_MARR_2"/>
    <property type="match status" value="1"/>
</dbReference>
<dbReference type="SUPFAM" id="SSF46785">
    <property type="entry name" value="Winged helix' DNA-binding domain"/>
    <property type="match status" value="1"/>
</dbReference>
<reference evidence="2" key="1">
    <citation type="submission" date="2020-12" db="EMBL/GenBank/DDBJ databases">
        <title>Leucobacter sp. CAS2, isolated from Chromium sludge.</title>
        <authorList>
            <person name="Xu Z."/>
        </authorList>
    </citation>
    <scope>NUCLEOTIDE SEQUENCE</scope>
    <source>
        <strain evidence="2">CSA2</strain>
    </source>
</reference>
<dbReference type="InterPro" id="IPR011991">
    <property type="entry name" value="ArsR-like_HTH"/>
</dbReference>
<evidence type="ECO:0000259" key="1">
    <source>
        <dbReference type="PROSITE" id="PS50995"/>
    </source>
</evidence>
<dbReference type="GO" id="GO:0003700">
    <property type="term" value="F:DNA-binding transcription factor activity"/>
    <property type="evidence" value="ECO:0007669"/>
    <property type="project" value="InterPro"/>
</dbReference>
<name>A0A934UWK6_9MICO</name>
<dbReference type="Proteomes" id="UP000618733">
    <property type="component" value="Unassembled WGS sequence"/>
</dbReference>
<dbReference type="InterPro" id="IPR036390">
    <property type="entry name" value="WH_DNA-bd_sf"/>
</dbReference>
<dbReference type="PANTHER" id="PTHR33164:SF43">
    <property type="entry name" value="HTH-TYPE TRANSCRIPTIONAL REPRESSOR YETL"/>
    <property type="match status" value="1"/>
</dbReference>
<evidence type="ECO:0000313" key="3">
    <source>
        <dbReference type="Proteomes" id="UP000618733"/>
    </source>
</evidence>
<dbReference type="Gene3D" id="1.10.10.10">
    <property type="entry name" value="Winged helix-like DNA-binding domain superfamily/Winged helix DNA-binding domain"/>
    <property type="match status" value="1"/>
</dbReference>
<evidence type="ECO:0000313" key="2">
    <source>
        <dbReference type="EMBL" id="MBK0420636.1"/>
    </source>
</evidence>
<dbReference type="Pfam" id="PF12802">
    <property type="entry name" value="MarR_2"/>
    <property type="match status" value="1"/>
</dbReference>
<dbReference type="CDD" id="cd00090">
    <property type="entry name" value="HTH_ARSR"/>
    <property type="match status" value="1"/>
</dbReference>
<comment type="caution">
    <text evidence="2">The sequence shown here is derived from an EMBL/GenBank/DDBJ whole genome shotgun (WGS) entry which is preliminary data.</text>
</comment>
<sequence length="161" mass="16934">MTTGGSPDGPAILLSLARLTSLWSSHDYQRRVSVAAGVSLDPATVRAVYLLGLADGPIRPSELAGALHLSRPSTSKLLGRLEAAGLVDRVPDPLDRRSLGVTLGADGQRAFSQLFGAGIDMVASATAYWDPEDVDRLNDLLPRFVAGLLAAPAAPHRKETL</sequence>
<dbReference type="InterPro" id="IPR039422">
    <property type="entry name" value="MarR/SlyA-like"/>
</dbReference>
<dbReference type="PRINTS" id="PR00598">
    <property type="entry name" value="HTHMARR"/>
</dbReference>
<feature type="domain" description="HTH marR-type" evidence="1">
    <location>
        <begin position="9"/>
        <end position="146"/>
    </location>
</feature>
<organism evidence="2 3">
    <name type="scientific">Leucobacter edaphi</name>
    <dbReference type="NCBI Taxonomy" id="2796472"/>
    <lineage>
        <taxon>Bacteria</taxon>
        <taxon>Bacillati</taxon>
        <taxon>Actinomycetota</taxon>
        <taxon>Actinomycetes</taxon>
        <taxon>Micrococcales</taxon>
        <taxon>Microbacteriaceae</taxon>
        <taxon>Leucobacter</taxon>
    </lineage>
</organism>
<accession>A0A934UWK6</accession>
<dbReference type="SMART" id="SM00347">
    <property type="entry name" value="HTH_MARR"/>
    <property type="match status" value="1"/>
</dbReference>
<gene>
    <name evidence="2" type="ORF">JD292_00895</name>
</gene>
<dbReference type="InterPro" id="IPR000835">
    <property type="entry name" value="HTH_MarR-typ"/>
</dbReference>